<reference evidence="2 3" key="1">
    <citation type="journal article" date="2019" name="J. Ind. Microbiol. Biotechnol.">
        <title>The complete genomic sequence of Streptomyces spectabilis NRRL-2792 and identification of secondary metabolite biosynthetic gene clusters.</title>
        <authorList>
            <person name="Sinha A."/>
            <person name="Phillips-Salemka S."/>
            <person name="Niraula T.A."/>
            <person name="Short K.A."/>
            <person name="Niraula N.P."/>
        </authorList>
    </citation>
    <scope>NUCLEOTIDE SEQUENCE [LARGE SCALE GENOMIC DNA]</scope>
    <source>
        <strain evidence="2 3">NRRL 2792</strain>
    </source>
</reference>
<name>A0A516RFA1_STRST</name>
<gene>
    <name evidence="2" type="ORF">FH965_30260</name>
</gene>
<evidence type="ECO:0000256" key="1">
    <source>
        <dbReference type="SAM" id="MobiDB-lite"/>
    </source>
</evidence>
<proteinExistence type="predicted"/>
<protein>
    <submittedName>
        <fullName evidence="2">Phage portal protein</fullName>
    </submittedName>
</protein>
<sequence length="482" mass="53488">MPKVADIKRRLEHALERLRYEYDERLEEIDRYYRGKHAAPYMPSSANAEYKLLAERAVHNWLPWVVAAPLQNLQVDGFRPSAGKGTEVWDAWQSNRMDARQSIVHEGALVFGHSYVAVLPEADGPRMVPISAMRIWAAYDDPVTDEFPLYAIQIFQHPDSGTLERARYFDDREIIDITYKESTGPFGETYTTPQIAARKPHGLGVTPVVRFAASLDLLGRSVGLVQPLIPVCDRINQTWFDLLIAQTYGSFKVRYVTGMAPPLDIDPSTGEVRTDPETGEPLYRAVQFDPTRAMMAEDPDTKFGELSETSLDGFIKSLELNVQHMAAVSQTPPHYLLGNMANLSADALAAAESALTRKVDALKQVFGEAWESVLRLAAQALGKAKLAKDRKAQVVWRDTGSRSLAQTADAYGKLVQMVSVPPEALWDKLPGFSQTDVDRFHEYAEKADPAQKMATALAKAATPQVDPNAPQIPATTPPKAIK</sequence>
<accession>A0A516RFA1</accession>
<organism evidence="2 3">
    <name type="scientific">Streptomyces spectabilis</name>
    <dbReference type="NCBI Taxonomy" id="68270"/>
    <lineage>
        <taxon>Bacteria</taxon>
        <taxon>Bacillati</taxon>
        <taxon>Actinomycetota</taxon>
        <taxon>Actinomycetes</taxon>
        <taxon>Kitasatosporales</taxon>
        <taxon>Streptomycetaceae</taxon>
        <taxon>Streptomyces</taxon>
    </lineage>
</organism>
<dbReference type="AlphaFoldDB" id="A0A516RFA1"/>
<evidence type="ECO:0000313" key="3">
    <source>
        <dbReference type="Proteomes" id="UP000316806"/>
    </source>
</evidence>
<dbReference type="EMBL" id="CP040916">
    <property type="protein sequence ID" value="QDQ14328.1"/>
    <property type="molecule type" value="Genomic_DNA"/>
</dbReference>
<dbReference type="InterPro" id="IPR021145">
    <property type="entry name" value="Portal_protein_SPP1_Gp6-like"/>
</dbReference>
<dbReference type="Pfam" id="PF05133">
    <property type="entry name" value="SPP1_portal"/>
    <property type="match status" value="1"/>
</dbReference>
<dbReference type="Proteomes" id="UP000316806">
    <property type="component" value="Chromosome"/>
</dbReference>
<feature type="region of interest" description="Disordered" evidence="1">
    <location>
        <begin position="459"/>
        <end position="482"/>
    </location>
</feature>
<evidence type="ECO:0000313" key="2">
    <source>
        <dbReference type="EMBL" id="QDQ14328.1"/>
    </source>
</evidence>